<feature type="region of interest" description="Disordered" evidence="1">
    <location>
        <begin position="484"/>
        <end position="510"/>
    </location>
</feature>
<dbReference type="Proteomes" id="UP000683925">
    <property type="component" value="Unassembled WGS sequence"/>
</dbReference>
<proteinExistence type="predicted"/>
<evidence type="ECO:0000313" key="3">
    <source>
        <dbReference type="Proteomes" id="UP000683925"/>
    </source>
</evidence>
<evidence type="ECO:0000313" key="2">
    <source>
        <dbReference type="EMBL" id="CAD8196215.1"/>
    </source>
</evidence>
<dbReference type="AlphaFoldDB" id="A0A8S1X5V9"/>
<accession>A0A8S1X5V9</accession>
<dbReference type="OrthoDB" id="10319285at2759"/>
<gene>
    <name evidence="2" type="ORF">POCTA_138.1.T1110065</name>
</gene>
<keyword evidence="3" id="KW-1185">Reference proteome</keyword>
<organism evidence="2 3">
    <name type="scientific">Paramecium octaurelia</name>
    <dbReference type="NCBI Taxonomy" id="43137"/>
    <lineage>
        <taxon>Eukaryota</taxon>
        <taxon>Sar</taxon>
        <taxon>Alveolata</taxon>
        <taxon>Ciliophora</taxon>
        <taxon>Intramacronucleata</taxon>
        <taxon>Oligohymenophorea</taxon>
        <taxon>Peniculida</taxon>
        <taxon>Parameciidae</taxon>
        <taxon>Paramecium</taxon>
    </lineage>
</organism>
<comment type="caution">
    <text evidence="2">The sequence shown here is derived from an EMBL/GenBank/DDBJ whole genome shotgun (WGS) entry which is preliminary data.</text>
</comment>
<name>A0A8S1X5V9_PAROT</name>
<evidence type="ECO:0000256" key="1">
    <source>
        <dbReference type="SAM" id="MobiDB-lite"/>
    </source>
</evidence>
<dbReference type="OMA" id="NWIKHLM"/>
<protein>
    <submittedName>
        <fullName evidence="2">Uncharacterized protein</fullName>
    </submittedName>
</protein>
<reference evidence="2" key="1">
    <citation type="submission" date="2021-01" db="EMBL/GenBank/DDBJ databases">
        <authorList>
            <consortium name="Genoscope - CEA"/>
            <person name="William W."/>
        </authorList>
    </citation>
    <scope>NUCLEOTIDE SEQUENCE</scope>
</reference>
<sequence length="571" mass="67475">MNDIAHTGKSQASAQDIHSKIESQFLQRYAHYLIGDEFDSFLTSSFVHMLHILDSKKVSCEQLINYKTQQINNQNTESQVFFALRNFTFNSFSLMFDQKLENTNVYTKEEYFRSIRTTQDQANRRHQFVHNPSNSFNQEKQDQNQHNFYELYSNKLAKDQGDILQGEIVIFETRIKYPATKAKQLCYEIKQKIDNLFRSTTRQHQIIRSEYIPYLEEYKYPTIVLIILYNGDVNIDFSKLLQMNQITINRKQFALKVKVYFISKLSLFSHFREVNNQQKTECITDKVVTFYDMNRVRQRRQKVLKEIEIIKKQAQVNQNKKKKEQYWKLSITTGLCVVAAIYLLSKKQINLKNQKISTCRGTSIIRISKLIKSIRGGQVTQNQGRVPFQNWIKHLMLTSKTDIQLPGNRRSIDGKGSCNRTKNYFINQIMWSLLSKNLQKQQQIYLYSRQSIRSVSSCNSKRSIEIKENRKKENARMHIKLQQITSTFNKSSSKTSPRTAKTLPKYLNNQEKSLNVKPIQNFKLQNQGYQRQKSLQQQPQKEETKVKNIIQQYQQVLDKILPLIKQEKLNK</sequence>
<feature type="compositionally biased region" description="Low complexity" evidence="1">
    <location>
        <begin position="485"/>
        <end position="496"/>
    </location>
</feature>
<dbReference type="EMBL" id="CAJJDP010000111">
    <property type="protein sequence ID" value="CAD8196215.1"/>
    <property type="molecule type" value="Genomic_DNA"/>
</dbReference>